<dbReference type="GO" id="GO:0016020">
    <property type="term" value="C:membrane"/>
    <property type="evidence" value="ECO:0007669"/>
    <property type="project" value="InterPro"/>
</dbReference>
<dbReference type="Pfam" id="PF05552">
    <property type="entry name" value="MS_channel_1st_1"/>
    <property type="match status" value="2"/>
</dbReference>
<keyword evidence="1" id="KW-0472">Membrane</keyword>
<dbReference type="InterPro" id="IPR008910">
    <property type="entry name" value="MSC_TM_helix"/>
</dbReference>
<dbReference type="InterPro" id="IPR011014">
    <property type="entry name" value="MscS_channel_TM-2"/>
</dbReference>
<organism evidence="2 3">
    <name type="scientific">Sinomicrobium pectinilyticum</name>
    <dbReference type="NCBI Taxonomy" id="1084421"/>
    <lineage>
        <taxon>Bacteria</taxon>
        <taxon>Pseudomonadati</taxon>
        <taxon>Bacteroidota</taxon>
        <taxon>Flavobacteriia</taxon>
        <taxon>Flavobacteriales</taxon>
        <taxon>Flavobacteriaceae</taxon>
        <taxon>Sinomicrobium</taxon>
    </lineage>
</organism>
<proteinExistence type="predicted"/>
<evidence type="ECO:0000313" key="2">
    <source>
        <dbReference type="EMBL" id="RNL83395.1"/>
    </source>
</evidence>
<dbReference type="RefSeq" id="WP_123216848.1">
    <property type="nucleotide sequence ID" value="NZ_RJTM01000105.1"/>
</dbReference>
<dbReference type="SUPFAM" id="SSF82861">
    <property type="entry name" value="Mechanosensitive channel protein MscS (YggB), transmembrane region"/>
    <property type="match status" value="1"/>
</dbReference>
<dbReference type="InterPro" id="IPR045275">
    <property type="entry name" value="MscS_archaea/bacteria_type"/>
</dbReference>
<name>A0A3N0E6E1_SINP1</name>
<sequence length="273" mass="30398">MENNLDFNMLSTLFDQLYNVLPTILWAVFFIFLGWVVYKLIILLIRSVLKLSKVDRLSAKINEVDFLEKSSFKIDVGKIILFFVKCFVILILLIMGADMLGLTAVSDVAGQLITYLPRFLSGVVILAIGIVIATFIKNTIQGMLRSFDLSGSKFISGLAFYIILIIATITALNQIGVNTDIVTNNILILLGAFLAAFTIALGLGSKDIVYRLILGFYTRKNFEAGMRIRVDGVEGVIVLIDNISLVIAMEDKKVVFPIKNITNRNIEILHENP</sequence>
<feature type="transmembrane region" description="Helical" evidence="1">
    <location>
        <begin position="115"/>
        <end position="136"/>
    </location>
</feature>
<evidence type="ECO:0000256" key="1">
    <source>
        <dbReference type="SAM" id="Phobius"/>
    </source>
</evidence>
<dbReference type="Proteomes" id="UP000267469">
    <property type="component" value="Unassembled WGS sequence"/>
</dbReference>
<feature type="transmembrane region" description="Helical" evidence="1">
    <location>
        <begin position="157"/>
        <end position="175"/>
    </location>
</feature>
<feature type="transmembrane region" description="Helical" evidence="1">
    <location>
        <begin position="181"/>
        <end position="203"/>
    </location>
</feature>
<dbReference type="AlphaFoldDB" id="A0A3N0E6E1"/>
<dbReference type="Gene3D" id="1.10.287.1260">
    <property type="match status" value="1"/>
</dbReference>
<keyword evidence="1" id="KW-0812">Transmembrane</keyword>
<dbReference type="EMBL" id="RJTM01000105">
    <property type="protein sequence ID" value="RNL83395.1"/>
    <property type="molecule type" value="Genomic_DNA"/>
</dbReference>
<accession>A0A3N0E6E1</accession>
<keyword evidence="3" id="KW-1185">Reference proteome</keyword>
<dbReference type="PANTHER" id="PTHR30221:SF1">
    <property type="entry name" value="SMALL-CONDUCTANCE MECHANOSENSITIVE CHANNEL"/>
    <property type="match status" value="1"/>
</dbReference>
<gene>
    <name evidence="2" type="ORF">ED312_15065</name>
</gene>
<evidence type="ECO:0000313" key="3">
    <source>
        <dbReference type="Proteomes" id="UP000267469"/>
    </source>
</evidence>
<reference evidence="2 3" key="1">
    <citation type="submission" date="2018-10" db="EMBL/GenBank/DDBJ databases">
        <title>Sinomicrobium pectinilyticum sp. nov., a pectinase-producing bacterium isolated from alkaline and saline soil, and emended description of the genus Sinomicrobium.</title>
        <authorList>
            <person name="Cheng B."/>
            <person name="Li C."/>
            <person name="Lai Q."/>
            <person name="Du M."/>
            <person name="Shao Z."/>
            <person name="Xu P."/>
            <person name="Yang C."/>
        </authorList>
    </citation>
    <scope>NUCLEOTIDE SEQUENCE [LARGE SCALE GENOMIC DNA]</scope>
    <source>
        <strain evidence="2 3">5DNS001</strain>
    </source>
</reference>
<feature type="transmembrane region" description="Helical" evidence="1">
    <location>
        <begin position="20"/>
        <end position="45"/>
    </location>
</feature>
<feature type="transmembrane region" description="Helical" evidence="1">
    <location>
        <begin position="79"/>
        <end position="103"/>
    </location>
</feature>
<comment type="caution">
    <text evidence="2">The sequence shown here is derived from an EMBL/GenBank/DDBJ whole genome shotgun (WGS) entry which is preliminary data.</text>
</comment>
<dbReference type="OrthoDB" id="1493289at2"/>
<dbReference type="PANTHER" id="PTHR30221">
    <property type="entry name" value="SMALL-CONDUCTANCE MECHANOSENSITIVE CHANNEL"/>
    <property type="match status" value="1"/>
</dbReference>
<dbReference type="GO" id="GO:0008381">
    <property type="term" value="F:mechanosensitive monoatomic ion channel activity"/>
    <property type="evidence" value="ECO:0007669"/>
    <property type="project" value="InterPro"/>
</dbReference>
<keyword evidence="1" id="KW-1133">Transmembrane helix</keyword>
<protein>
    <submittedName>
        <fullName evidence="2">Small-conductance mechanosensitive channel</fullName>
    </submittedName>
</protein>